<evidence type="ECO:0000256" key="1">
    <source>
        <dbReference type="ARBA" id="ARBA00009437"/>
    </source>
</evidence>
<evidence type="ECO:0000256" key="3">
    <source>
        <dbReference type="ARBA" id="ARBA00023125"/>
    </source>
</evidence>
<keyword evidence="4" id="KW-0804">Transcription</keyword>
<dbReference type="SUPFAM" id="SSF46785">
    <property type="entry name" value="Winged helix' DNA-binding domain"/>
    <property type="match status" value="1"/>
</dbReference>
<dbReference type="InterPro" id="IPR005119">
    <property type="entry name" value="LysR_subst-bd"/>
</dbReference>
<organism evidence="6 7">
    <name type="scientific">Psychromarinibacter halotolerans</name>
    <dbReference type="NCBI Taxonomy" id="1775175"/>
    <lineage>
        <taxon>Bacteria</taxon>
        <taxon>Pseudomonadati</taxon>
        <taxon>Pseudomonadota</taxon>
        <taxon>Alphaproteobacteria</taxon>
        <taxon>Rhodobacterales</taxon>
        <taxon>Paracoccaceae</taxon>
        <taxon>Psychromarinibacter</taxon>
    </lineage>
</organism>
<dbReference type="PANTHER" id="PTHR30427">
    <property type="entry name" value="TRANSCRIPTIONAL ACTIVATOR PROTEIN LYSR"/>
    <property type="match status" value="1"/>
</dbReference>
<dbReference type="SUPFAM" id="SSF53850">
    <property type="entry name" value="Periplasmic binding protein-like II"/>
    <property type="match status" value="1"/>
</dbReference>
<dbReference type="PRINTS" id="PR00039">
    <property type="entry name" value="HTHLYSR"/>
</dbReference>
<accession>A0ABV7GWJ5</accession>
<sequence>MLTFRQLETFREVMRSRTTQAAAEALRVSQPAVSNAIRQMESQIGFDLFDRVGKRLVPTPDAEEIFRDSEAIFELYNVFAQRLDSRKTNSMGTLRIVCTPPVANALMPPVIRDFVGTRPEVRINLDSRRIDGLFESLETRRADIGFALNPPQRPGLVREELALAQMVCAFPPGHPLSEKLAVTAADLASYPLVLFEPASKLNLILQDSFLNATLRENAIAEVRYTSLACLLAEAGIGPTLVDSLTAHAGHRYKLEYRPLYPAQRVSVCALYRANEPAKRVQTAFLDAVRGSGALAGIDEFGVTDG</sequence>
<dbReference type="Gene3D" id="1.10.10.10">
    <property type="entry name" value="Winged helix-like DNA-binding domain superfamily/Winged helix DNA-binding domain"/>
    <property type="match status" value="1"/>
</dbReference>
<dbReference type="Pfam" id="PF03466">
    <property type="entry name" value="LysR_substrate"/>
    <property type="match status" value="1"/>
</dbReference>
<comment type="caution">
    <text evidence="6">The sequence shown here is derived from an EMBL/GenBank/DDBJ whole genome shotgun (WGS) entry which is preliminary data.</text>
</comment>
<keyword evidence="7" id="KW-1185">Reference proteome</keyword>
<dbReference type="PROSITE" id="PS50931">
    <property type="entry name" value="HTH_LYSR"/>
    <property type="match status" value="1"/>
</dbReference>
<evidence type="ECO:0000259" key="5">
    <source>
        <dbReference type="PROSITE" id="PS50931"/>
    </source>
</evidence>
<dbReference type="Pfam" id="PF00126">
    <property type="entry name" value="HTH_1"/>
    <property type="match status" value="1"/>
</dbReference>
<gene>
    <name evidence="6" type="ORF">ACFOGP_15585</name>
</gene>
<evidence type="ECO:0000313" key="7">
    <source>
        <dbReference type="Proteomes" id="UP001595632"/>
    </source>
</evidence>
<dbReference type="InterPro" id="IPR036390">
    <property type="entry name" value="WH_DNA-bd_sf"/>
</dbReference>
<proteinExistence type="inferred from homology"/>
<dbReference type="EMBL" id="JBHRTB010000010">
    <property type="protein sequence ID" value="MFC3144142.1"/>
    <property type="molecule type" value="Genomic_DNA"/>
</dbReference>
<evidence type="ECO:0000256" key="2">
    <source>
        <dbReference type="ARBA" id="ARBA00023015"/>
    </source>
</evidence>
<dbReference type="Proteomes" id="UP001595632">
    <property type="component" value="Unassembled WGS sequence"/>
</dbReference>
<dbReference type="InterPro" id="IPR036388">
    <property type="entry name" value="WH-like_DNA-bd_sf"/>
</dbReference>
<dbReference type="RefSeq" id="WP_275631402.1">
    <property type="nucleotide sequence ID" value="NZ_JARGYD010000001.1"/>
</dbReference>
<reference evidence="7" key="1">
    <citation type="journal article" date="2019" name="Int. J. Syst. Evol. Microbiol.">
        <title>The Global Catalogue of Microorganisms (GCM) 10K type strain sequencing project: providing services to taxonomists for standard genome sequencing and annotation.</title>
        <authorList>
            <consortium name="The Broad Institute Genomics Platform"/>
            <consortium name="The Broad Institute Genome Sequencing Center for Infectious Disease"/>
            <person name="Wu L."/>
            <person name="Ma J."/>
        </authorList>
    </citation>
    <scope>NUCLEOTIDE SEQUENCE [LARGE SCALE GENOMIC DNA]</scope>
    <source>
        <strain evidence="7">KCTC 52366</strain>
    </source>
</reference>
<dbReference type="InterPro" id="IPR000847">
    <property type="entry name" value="LysR_HTH_N"/>
</dbReference>
<keyword evidence="2" id="KW-0805">Transcription regulation</keyword>
<protein>
    <submittedName>
        <fullName evidence="6">LysR family transcriptional regulator</fullName>
    </submittedName>
</protein>
<keyword evidence="3" id="KW-0238">DNA-binding</keyword>
<name>A0ABV7GWJ5_9RHOB</name>
<evidence type="ECO:0000256" key="4">
    <source>
        <dbReference type="ARBA" id="ARBA00023163"/>
    </source>
</evidence>
<evidence type="ECO:0000313" key="6">
    <source>
        <dbReference type="EMBL" id="MFC3144142.1"/>
    </source>
</evidence>
<feature type="domain" description="HTH lysR-type" evidence="5">
    <location>
        <begin position="2"/>
        <end position="59"/>
    </location>
</feature>
<dbReference type="PANTHER" id="PTHR30427:SF1">
    <property type="entry name" value="TRANSCRIPTIONAL ACTIVATOR PROTEIN LYSR"/>
    <property type="match status" value="1"/>
</dbReference>
<comment type="similarity">
    <text evidence="1">Belongs to the LysR transcriptional regulatory family.</text>
</comment>
<dbReference type="Gene3D" id="3.40.190.290">
    <property type="match status" value="1"/>
</dbReference>